<dbReference type="AlphaFoldDB" id="A0A2T3AEN9"/>
<keyword evidence="3" id="KW-1185">Reference proteome</keyword>
<gene>
    <name evidence="2" type="ORF">BD289DRAFT_149051</name>
</gene>
<dbReference type="EMBL" id="KZ678400">
    <property type="protein sequence ID" value="PSR94229.1"/>
    <property type="molecule type" value="Genomic_DNA"/>
</dbReference>
<reference evidence="2 3" key="1">
    <citation type="journal article" date="2018" name="Mycol. Prog.">
        <title>Coniella lustricola, a new species from submerged detritus.</title>
        <authorList>
            <person name="Raudabaugh D.B."/>
            <person name="Iturriaga T."/>
            <person name="Carver A."/>
            <person name="Mondo S."/>
            <person name="Pangilinan J."/>
            <person name="Lipzen A."/>
            <person name="He G."/>
            <person name="Amirebrahimi M."/>
            <person name="Grigoriev I.V."/>
            <person name="Miller A.N."/>
        </authorList>
    </citation>
    <scope>NUCLEOTIDE SEQUENCE [LARGE SCALE GENOMIC DNA]</scope>
    <source>
        <strain evidence="2 3">B22-T-1</strain>
    </source>
</reference>
<organism evidence="2 3">
    <name type="scientific">Coniella lustricola</name>
    <dbReference type="NCBI Taxonomy" id="2025994"/>
    <lineage>
        <taxon>Eukaryota</taxon>
        <taxon>Fungi</taxon>
        <taxon>Dikarya</taxon>
        <taxon>Ascomycota</taxon>
        <taxon>Pezizomycotina</taxon>
        <taxon>Sordariomycetes</taxon>
        <taxon>Sordariomycetidae</taxon>
        <taxon>Diaporthales</taxon>
        <taxon>Schizoparmaceae</taxon>
        <taxon>Coniella</taxon>
    </lineage>
</organism>
<sequence>MCFVQSSSTSRNPSILSISPGDLGASSPTLSASSPARTSIGPEAAASTIPPATSILRMNRAGLPATHVNGSTSFVTTLPAPTVLPLPIVTPGRTMTLPPNQQSSPMVMGLPVSGPRVPLRTVGSRGCVPL</sequence>
<feature type="compositionally biased region" description="Polar residues" evidence="1">
    <location>
        <begin position="1"/>
        <end position="17"/>
    </location>
</feature>
<feature type="compositionally biased region" description="Low complexity" evidence="1">
    <location>
        <begin position="25"/>
        <end position="39"/>
    </location>
</feature>
<name>A0A2T3AEN9_9PEZI</name>
<evidence type="ECO:0000313" key="2">
    <source>
        <dbReference type="EMBL" id="PSR94229.1"/>
    </source>
</evidence>
<accession>A0A2T3AEN9</accession>
<dbReference type="InParanoid" id="A0A2T3AEN9"/>
<evidence type="ECO:0000256" key="1">
    <source>
        <dbReference type="SAM" id="MobiDB-lite"/>
    </source>
</evidence>
<proteinExistence type="predicted"/>
<dbReference type="OrthoDB" id="5351653at2759"/>
<dbReference type="Proteomes" id="UP000241462">
    <property type="component" value="Unassembled WGS sequence"/>
</dbReference>
<protein>
    <submittedName>
        <fullName evidence="2">Uncharacterized protein</fullName>
    </submittedName>
</protein>
<evidence type="ECO:0000313" key="3">
    <source>
        <dbReference type="Proteomes" id="UP000241462"/>
    </source>
</evidence>
<feature type="region of interest" description="Disordered" evidence="1">
    <location>
        <begin position="1"/>
        <end position="47"/>
    </location>
</feature>